<feature type="transmembrane region" description="Helical" evidence="7">
    <location>
        <begin position="214"/>
        <end position="237"/>
    </location>
</feature>
<sequence>MTSPSFISRASAWPVRMFKRFSADRCAPMAASIAFYSAFSLAPTLVMVIAVAGLVFGAEAARGQLFGQISGMLGKDAAASVQAIVEHAHQSGGGGLAALISFALLAVGASATFSSLNTALSIIWPSEDKSKSGVTTLVKVRLISFGLVMGVAFLLVISLVLDTAVQAAGKWAFGASPLVILADVAQFVIALLILSCAFAALLKYLPDGHVPWRDALVGGSIAAVLFSAGKKLFALYLTHAGTASAFGAAGSLAVLLMWLYFAAAVLLLGAEAAASRVEQRGEEHEGGRAKKSGETRGATAHAVPQTLTSGRAGVSPVSAPSNPQPCASAKRLNTVGRTSDTLRSPAASHFLQLLRANPVRLTAAVVGAGLFLFARSPSGSSRK</sequence>
<dbReference type="NCBIfam" id="TIGR00765">
    <property type="entry name" value="yihY_not_rbn"/>
    <property type="match status" value="1"/>
</dbReference>
<dbReference type="PANTHER" id="PTHR30213">
    <property type="entry name" value="INNER MEMBRANE PROTEIN YHJD"/>
    <property type="match status" value="1"/>
</dbReference>
<keyword evidence="4 7" id="KW-1133">Transmembrane helix</keyword>
<dbReference type="STRING" id="1777137.AWB76_02297"/>
<keyword evidence="3 7" id="KW-0812">Transmembrane</keyword>
<feature type="region of interest" description="Disordered" evidence="6">
    <location>
        <begin position="279"/>
        <end position="329"/>
    </location>
</feature>
<dbReference type="Pfam" id="PF03631">
    <property type="entry name" value="Virul_fac_BrkB"/>
    <property type="match status" value="1"/>
</dbReference>
<evidence type="ECO:0000256" key="2">
    <source>
        <dbReference type="ARBA" id="ARBA00022475"/>
    </source>
</evidence>
<accession>A0A158AFQ8</accession>
<evidence type="ECO:0000256" key="7">
    <source>
        <dbReference type="SAM" id="Phobius"/>
    </source>
</evidence>
<organism evidence="8 9">
    <name type="scientific">Caballeronia temeraria</name>
    <dbReference type="NCBI Taxonomy" id="1777137"/>
    <lineage>
        <taxon>Bacteria</taxon>
        <taxon>Pseudomonadati</taxon>
        <taxon>Pseudomonadota</taxon>
        <taxon>Betaproteobacteria</taxon>
        <taxon>Burkholderiales</taxon>
        <taxon>Burkholderiaceae</taxon>
        <taxon>Caballeronia</taxon>
    </lineage>
</organism>
<evidence type="ECO:0000256" key="4">
    <source>
        <dbReference type="ARBA" id="ARBA00022989"/>
    </source>
</evidence>
<protein>
    <submittedName>
        <fullName evidence="8">Ribonuclease BN</fullName>
    </submittedName>
</protein>
<dbReference type="RefSeq" id="WP_061160234.1">
    <property type="nucleotide sequence ID" value="NZ_FCOI02000006.1"/>
</dbReference>
<keyword evidence="9" id="KW-1185">Reference proteome</keyword>
<comment type="subcellular location">
    <subcellularLocation>
        <location evidence="1">Cell membrane</location>
        <topology evidence="1">Multi-pass membrane protein</topology>
    </subcellularLocation>
</comment>
<proteinExistence type="predicted"/>
<feature type="transmembrane region" description="Helical" evidence="7">
    <location>
        <begin position="96"/>
        <end position="120"/>
    </location>
</feature>
<dbReference type="AlphaFoldDB" id="A0A158AFQ8"/>
<evidence type="ECO:0000313" key="9">
    <source>
        <dbReference type="Proteomes" id="UP000054624"/>
    </source>
</evidence>
<evidence type="ECO:0000256" key="1">
    <source>
        <dbReference type="ARBA" id="ARBA00004651"/>
    </source>
</evidence>
<feature type="transmembrane region" description="Helical" evidence="7">
    <location>
        <begin position="26"/>
        <end position="56"/>
    </location>
</feature>
<keyword evidence="5 7" id="KW-0472">Membrane</keyword>
<dbReference type="OrthoDB" id="9797028at2"/>
<evidence type="ECO:0000256" key="5">
    <source>
        <dbReference type="ARBA" id="ARBA00023136"/>
    </source>
</evidence>
<reference evidence="9" key="1">
    <citation type="submission" date="2016-01" db="EMBL/GenBank/DDBJ databases">
        <authorList>
            <person name="Peeters Charlotte."/>
        </authorList>
    </citation>
    <scope>NUCLEOTIDE SEQUENCE [LARGE SCALE GENOMIC DNA]</scope>
</reference>
<dbReference type="PANTHER" id="PTHR30213:SF1">
    <property type="entry name" value="INNER MEMBRANE PROTEIN YHJD"/>
    <property type="match status" value="1"/>
</dbReference>
<evidence type="ECO:0000313" key="8">
    <source>
        <dbReference type="EMBL" id="SAK56466.1"/>
    </source>
</evidence>
<dbReference type="GO" id="GO:0005886">
    <property type="term" value="C:plasma membrane"/>
    <property type="evidence" value="ECO:0007669"/>
    <property type="project" value="UniProtKB-SubCell"/>
</dbReference>
<dbReference type="InterPro" id="IPR017039">
    <property type="entry name" value="Virul_fac_BrkB"/>
</dbReference>
<feature type="transmembrane region" description="Helical" evidence="7">
    <location>
        <begin position="180"/>
        <end position="202"/>
    </location>
</feature>
<dbReference type="Proteomes" id="UP000054624">
    <property type="component" value="Unassembled WGS sequence"/>
</dbReference>
<keyword evidence="2" id="KW-1003">Cell membrane</keyword>
<feature type="compositionally biased region" description="Basic and acidic residues" evidence="6">
    <location>
        <begin position="279"/>
        <end position="294"/>
    </location>
</feature>
<evidence type="ECO:0000256" key="6">
    <source>
        <dbReference type="SAM" id="MobiDB-lite"/>
    </source>
</evidence>
<gene>
    <name evidence="8" type="ORF">AWB76_02297</name>
</gene>
<evidence type="ECO:0000256" key="3">
    <source>
        <dbReference type="ARBA" id="ARBA00022692"/>
    </source>
</evidence>
<name>A0A158AFQ8_9BURK</name>
<dbReference type="EMBL" id="FCOI02000006">
    <property type="protein sequence ID" value="SAK56466.1"/>
    <property type="molecule type" value="Genomic_DNA"/>
</dbReference>
<feature type="transmembrane region" description="Helical" evidence="7">
    <location>
        <begin position="140"/>
        <end position="160"/>
    </location>
</feature>
<feature type="transmembrane region" description="Helical" evidence="7">
    <location>
        <begin position="243"/>
        <end position="270"/>
    </location>
</feature>